<accession>A0A2P2JEH6</accession>
<organism evidence="1">
    <name type="scientific">Rhizophora mucronata</name>
    <name type="common">Asiatic mangrove</name>
    <dbReference type="NCBI Taxonomy" id="61149"/>
    <lineage>
        <taxon>Eukaryota</taxon>
        <taxon>Viridiplantae</taxon>
        <taxon>Streptophyta</taxon>
        <taxon>Embryophyta</taxon>
        <taxon>Tracheophyta</taxon>
        <taxon>Spermatophyta</taxon>
        <taxon>Magnoliopsida</taxon>
        <taxon>eudicotyledons</taxon>
        <taxon>Gunneridae</taxon>
        <taxon>Pentapetalae</taxon>
        <taxon>rosids</taxon>
        <taxon>fabids</taxon>
        <taxon>Malpighiales</taxon>
        <taxon>Rhizophoraceae</taxon>
        <taxon>Rhizophora</taxon>
    </lineage>
</organism>
<sequence length="66" mass="7333">MREFLVGLPLWLSDTACLHGTKGSLVELHGVARLGSLHEQLRLHGGESHLNVSLLRPSVLVFQLRH</sequence>
<proteinExistence type="predicted"/>
<dbReference type="AlphaFoldDB" id="A0A2P2JEH6"/>
<evidence type="ECO:0000313" key="1">
    <source>
        <dbReference type="EMBL" id="MBW91886.1"/>
    </source>
</evidence>
<dbReference type="EMBL" id="GGEC01011403">
    <property type="protein sequence ID" value="MBW91886.1"/>
    <property type="molecule type" value="Transcribed_RNA"/>
</dbReference>
<reference evidence="1" key="1">
    <citation type="submission" date="2018-02" db="EMBL/GenBank/DDBJ databases">
        <title>Rhizophora mucronata_Transcriptome.</title>
        <authorList>
            <person name="Meera S.P."/>
            <person name="Sreeshan A."/>
            <person name="Augustine A."/>
        </authorList>
    </citation>
    <scope>NUCLEOTIDE SEQUENCE</scope>
    <source>
        <tissue evidence="1">Leaf</tissue>
    </source>
</reference>
<name>A0A2P2JEH6_RHIMU</name>
<protein>
    <submittedName>
        <fullName evidence="1">Uncharacterized protein MANES_12G054100</fullName>
    </submittedName>
</protein>